<comment type="caution">
    <text evidence="2">The sequence shown here is derived from an EMBL/GenBank/DDBJ whole genome shotgun (WGS) entry which is preliminary data.</text>
</comment>
<dbReference type="AlphaFoldDB" id="A4BB91"/>
<dbReference type="EMBL" id="AAOE01000003">
    <property type="protein sequence ID" value="EAR10704.1"/>
    <property type="molecule type" value="Genomic_DNA"/>
</dbReference>
<dbReference type="OrthoDB" id="569698at2"/>
<keyword evidence="1" id="KW-1133">Transmembrane helix</keyword>
<evidence type="ECO:0000313" key="2">
    <source>
        <dbReference type="EMBL" id="EAR10704.1"/>
    </source>
</evidence>
<dbReference type="Pfam" id="PF22523">
    <property type="entry name" value="DUF6999"/>
    <property type="match status" value="1"/>
</dbReference>
<organism evidence="2 3">
    <name type="scientific">Reinekea blandensis MED297</name>
    <dbReference type="NCBI Taxonomy" id="314283"/>
    <lineage>
        <taxon>Bacteria</taxon>
        <taxon>Pseudomonadati</taxon>
        <taxon>Pseudomonadota</taxon>
        <taxon>Gammaproteobacteria</taxon>
        <taxon>Oceanospirillales</taxon>
        <taxon>Saccharospirillaceae</taxon>
        <taxon>Reinekea</taxon>
    </lineage>
</organism>
<reference evidence="2 3" key="1">
    <citation type="submission" date="2006-02" db="EMBL/GenBank/DDBJ databases">
        <authorList>
            <person name="Pinhassi J."/>
            <person name="Pedros-Alio C."/>
            <person name="Ferriera S."/>
            <person name="Johnson J."/>
            <person name="Kravitz S."/>
            <person name="Halpern A."/>
            <person name="Remington K."/>
            <person name="Beeson K."/>
            <person name="Tran B."/>
            <person name="Rogers Y.-H."/>
            <person name="Friedman R."/>
            <person name="Venter J.C."/>
        </authorList>
    </citation>
    <scope>NUCLEOTIDE SEQUENCE [LARGE SCALE GENOMIC DNA]</scope>
    <source>
        <strain evidence="2 3">MED297</strain>
    </source>
</reference>
<dbReference type="RefSeq" id="WP_008042016.1">
    <property type="nucleotide sequence ID" value="NZ_CH724149.1"/>
</dbReference>
<keyword evidence="1" id="KW-0812">Transmembrane</keyword>
<dbReference type="HOGENOM" id="CLU_079573_0_0_6"/>
<dbReference type="InterPro" id="IPR054268">
    <property type="entry name" value="DUF6999"/>
</dbReference>
<dbReference type="Proteomes" id="UP000005953">
    <property type="component" value="Unassembled WGS sequence"/>
</dbReference>
<evidence type="ECO:0000256" key="1">
    <source>
        <dbReference type="SAM" id="Phobius"/>
    </source>
</evidence>
<accession>A4BB91</accession>
<dbReference type="STRING" id="314283.MED297_11830"/>
<keyword evidence="1" id="KW-0472">Membrane</keyword>
<evidence type="ECO:0000313" key="3">
    <source>
        <dbReference type="Proteomes" id="UP000005953"/>
    </source>
</evidence>
<proteinExistence type="predicted"/>
<gene>
    <name evidence="2" type="ORF">MED297_11830</name>
</gene>
<protein>
    <submittedName>
        <fullName evidence="2">Uncharacterized protein</fullName>
    </submittedName>
</protein>
<feature type="transmembrane region" description="Helical" evidence="1">
    <location>
        <begin position="38"/>
        <end position="58"/>
    </location>
</feature>
<sequence length="276" mass="32564">MTTRYSAFIQAVANDDALPIDKQAAQLWLKDLHNPGRWILRPLLQFFFGVLLHLIWFVKRLPLPQFRAHSLLQRLICWFCKHWVTYEANILILRHFATESNILNFLNDNDVDPGEPIKLYPTKISDMLRDSFVEHDQELFRLVGGFESAQGPKKTEPLRWTNWQPIENIEFEVTRKRTQIIDFETAHVLFMCLFCLLLTRDEYRDAINGFQLDQSIAIRVGKLIDDPSVVEYAYNKYPHYLVGPWNLTHRFFMHGLFTEYLYARLALAHEAQTPKP</sequence>
<keyword evidence="3" id="KW-1185">Reference proteome</keyword>
<name>A4BB91_9GAMM</name>